<evidence type="ECO:0000313" key="1">
    <source>
        <dbReference type="EMBL" id="MBA0780467.1"/>
    </source>
</evidence>
<name>A0A7J9F590_9ROSI</name>
<reference evidence="1 2" key="1">
    <citation type="journal article" date="2019" name="Genome Biol. Evol.">
        <title>Insights into the evolution of the New World diploid cottons (Gossypium, subgenus Houzingenia) based on genome sequencing.</title>
        <authorList>
            <person name="Grover C.E."/>
            <person name="Arick M.A. 2nd"/>
            <person name="Thrash A."/>
            <person name="Conover J.L."/>
            <person name="Sanders W.S."/>
            <person name="Peterson D.G."/>
            <person name="Frelichowski J.E."/>
            <person name="Scheffler J.A."/>
            <person name="Scheffler B.E."/>
            <person name="Wendel J.F."/>
        </authorList>
    </citation>
    <scope>NUCLEOTIDE SEQUENCE [LARGE SCALE GENOMIC DNA]</scope>
    <source>
        <strain evidence="1">8</strain>
        <tissue evidence="1">Leaf</tissue>
    </source>
</reference>
<dbReference type="Proteomes" id="UP000593568">
    <property type="component" value="Unassembled WGS sequence"/>
</dbReference>
<accession>A0A7J9F590</accession>
<comment type="caution">
    <text evidence="1">The sequence shown here is derived from an EMBL/GenBank/DDBJ whole genome shotgun (WGS) entry which is preliminary data.</text>
</comment>
<protein>
    <recommendedName>
        <fullName evidence="3">RNase H type-1 domain-containing protein</fullName>
    </recommendedName>
</protein>
<dbReference type="AlphaFoldDB" id="A0A7J9F590"/>
<evidence type="ECO:0008006" key="3">
    <source>
        <dbReference type="Google" id="ProtNLM"/>
    </source>
</evidence>
<organism evidence="1 2">
    <name type="scientific">Gossypium trilobum</name>
    <dbReference type="NCBI Taxonomy" id="34281"/>
    <lineage>
        <taxon>Eukaryota</taxon>
        <taxon>Viridiplantae</taxon>
        <taxon>Streptophyta</taxon>
        <taxon>Embryophyta</taxon>
        <taxon>Tracheophyta</taxon>
        <taxon>Spermatophyta</taxon>
        <taxon>Magnoliopsida</taxon>
        <taxon>eudicotyledons</taxon>
        <taxon>Gunneridae</taxon>
        <taxon>Pentapetalae</taxon>
        <taxon>rosids</taxon>
        <taxon>malvids</taxon>
        <taxon>Malvales</taxon>
        <taxon>Malvaceae</taxon>
        <taxon>Malvoideae</taxon>
        <taxon>Gossypium</taxon>
    </lineage>
</organism>
<sequence>MKDDLPDCIAWDKSSFLWKSLLKIRSLPRENLFWSVGDGNKIRCWKDNWIPSIWPPVRHIRANANLDLNCFLNEMITDKGSDKISRSHTSSGAFSVKTTYKDNSKIHEGGASWACLFGLLIWRLWNNRNLFNFQGRSWSSREIVQVSYSWAIHFFSSSREVPIDCLEHSFEAQTSRERIFLNTDGAVQLDSGYVTVEGVVCERNQVADCLAKQALIGKDELQEFEDPPMVVRTSYEMDKSKGDLSF</sequence>
<gene>
    <name evidence="1" type="ORF">Gotri_004561</name>
</gene>
<proteinExistence type="predicted"/>
<dbReference type="EMBL" id="JABEZW010000011">
    <property type="protein sequence ID" value="MBA0780467.1"/>
    <property type="molecule type" value="Genomic_DNA"/>
</dbReference>
<evidence type="ECO:0000313" key="2">
    <source>
        <dbReference type="Proteomes" id="UP000593568"/>
    </source>
</evidence>
<keyword evidence="2" id="KW-1185">Reference proteome</keyword>